<protein>
    <submittedName>
        <fullName evidence="2">Uncharacterized protein</fullName>
    </submittedName>
</protein>
<keyword evidence="1" id="KW-1133">Transmembrane helix</keyword>
<dbReference type="RefSeq" id="WP_146572851.1">
    <property type="nucleotide sequence ID" value="NZ_CP042306.1"/>
</dbReference>
<keyword evidence="1" id="KW-0472">Membrane</keyword>
<proteinExistence type="predicted"/>
<dbReference type="EMBL" id="CP042306">
    <property type="protein sequence ID" value="QDZ08380.1"/>
    <property type="molecule type" value="Genomic_DNA"/>
</dbReference>
<organism evidence="2 3">
    <name type="scientific">Sphingomonas panacisoli</name>
    <dbReference type="NCBI Taxonomy" id="1813879"/>
    <lineage>
        <taxon>Bacteria</taxon>
        <taxon>Pseudomonadati</taxon>
        <taxon>Pseudomonadota</taxon>
        <taxon>Alphaproteobacteria</taxon>
        <taxon>Sphingomonadales</taxon>
        <taxon>Sphingomonadaceae</taxon>
        <taxon>Sphingomonas</taxon>
    </lineage>
</organism>
<sequence length="93" mass="10053">MSERPSGLDDPDYAAFAWARYRRMLLWMLLAAVIAVGTALYILDQVYGPLSWVAILAAIGGFGGTIMMAAALMGLAFLSSGTGHDEDVERIDR</sequence>
<evidence type="ECO:0000313" key="3">
    <source>
        <dbReference type="Proteomes" id="UP000315673"/>
    </source>
</evidence>
<dbReference type="OrthoDB" id="7391705at2"/>
<reference evidence="2 3" key="1">
    <citation type="submission" date="2019-07" db="EMBL/GenBank/DDBJ databases">
        <title>Full genome sequence of Sphingomonas sp. 4R-6-7(HKS19).</title>
        <authorList>
            <person name="Im W.-T."/>
        </authorList>
    </citation>
    <scope>NUCLEOTIDE SEQUENCE [LARGE SCALE GENOMIC DNA]</scope>
    <source>
        <strain evidence="2 3">HKS19</strain>
    </source>
</reference>
<name>A0A5B8LMU7_9SPHN</name>
<gene>
    <name evidence="2" type="ORF">FPZ24_13625</name>
</gene>
<feature type="transmembrane region" description="Helical" evidence="1">
    <location>
        <begin position="24"/>
        <end position="43"/>
    </location>
</feature>
<dbReference type="Proteomes" id="UP000315673">
    <property type="component" value="Chromosome"/>
</dbReference>
<dbReference type="AlphaFoldDB" id="A0A5B8LMU7"/>
<evidence type="ECO:0000256" key="1">
    <source>
        <dbReference type="SAM" id="Phobius"/>
    </source>
</evidence>
<keyword evidence="1" id="KW-0812">Transmembrane</keyword>
<feature type="transmembrane region" description="Helical" evidence="1">
    <location>
        <begin position="49"/>
        <end position="78"/>
    </location>
</feature>
<accession>A0A5B8LMU7</accession>
<dbReference type="KEGG" id="spai:FPZ24_13625"/>
<keyword evidence="3" id="KW-1185">Reference proteome</keyword>
<evidence type="ECO:0000313" key="2">
    <source>
        <dbReference type="EMBL" id="QDZ08380.1"/>
    </source>
</evidence>